<comment type="caution">
    <text evidence="2">The sequence shown here is derived from an EMBL/GenBank/DDBJ whole genome shotgun (WGS) entry which is preliminary data.</text>
</comment>
<accession>A0A5N8WXQ2</accession>
<protein>
    <submittedName>
        <fullName evidence="2">Phosphotransferase</fullName>
    </submittedName>
</protein>
<sequence length="283" mass="30909">MDRIEWHDLPATTRAAVEGHTGPVATAETAPHGVMSRLACTVHTPSGRAFVKGTRYNDPQAWVYRHEAKVTQAAPRAARVLWEVDAGGWLLWGYEYVDGRHPDLSPGSADIPPLVRTLTVLSGASWPEALNKKPLHTRWAGFLPEDVPAGLQGRGLAHTDMSPHNMLVTLDGDLLLLDWALSCPAPAWADAALTIPRLIAAGHTPQQAEMIARQVPSYRAADPATVTTFACTVYAAWENWERTRPMPHRAALTAAAREWMTHRDDGLMQLGGKLLSGGHPELR</sequence>
<dbReference type="InterPro" id="IPR011009">
    <property type="entry name" value="Kinase-like_dom_sf"/>
</dbReference>
<dbReference type="AlphaFoldDB" id="A0A5N8WXQ2"/>
<gene>
    <name evidence="2" type="ORF">FPZ41_24110</name>
</gene>
<organism evidence="2 3">
    <name type="scientific">Streptomyces acidicola</name>
    <dbReference type="NCBI Taxonomy" id="2596892"/>
    <lineage>
        <taxon>Bacteria</taxon>
        <taxon>Bacillati</taxon>
        <taxon>Actinomycetota</taxon>
        <taxon>Actinomycetes</taxon>
        <taxon>Kitasatosporales</taxon>
        <taxon>Streptomycetaceae</taxon>
        <taxon>Streptomyces</taxon>
    </lineage>
</organism>
<dbReference type="Pfam" id="PF01636">
    <property type="entry name" value="APH"/>
    <property type="match status" value="1"/>
</dbReference>
<dbReference type="SUPFAM" id="SSF56112">
    <property type="entry name" value="Protein kinase-like (PK-like)"/>
    <property type="match status" value="1"/>
</dbReference>
<keyword evidence="3" id="KW-1185">Reference proteome</keyword>
<dbReference type="InterPro" id="IPR002575">
    <property type="entry name" value="Aminoglycoside_PTrfase"/>
</dbReference>
<keyword evidence="2" id="KW-0808">Transferase</keyword>
<proteinExistence type="predicted"/>
<evidence type="ECO:0000313" key="2">
    <source>
        <dbReference type="EMBL" id="MPY51474.1"/>
    </source>
</evidence>
<dbReference type="EMBL" id="VMNX01000097">
    <property type="protein sequence ID" value="MPY51474.1"/>
    <property type="molecule type" value="Genomic_DNA"/>
</dbReference>
<reference evidence="2 3" key="1">
    <citation type="submission" date="2019-09" db="EMBL/GenBank/DDBJ databases">
        <authorList>
            <person name="Duangmal K."/>
            <person name="Teo W.F.A."/>
            <person name="Lipun K."/>
        </authorList>
    </citation>
    <scope>NUCLEOTIDE SEQUENCE [LARGE SCALE GENOMIC DNA]</scope>
    <source>
        <strain evidence="2 3">K1PN6</strain>
    </source>
</reference>
<evidence type="ECO:0000313" key="3">
    <source>
        <dbReference type="Proteomes" id="UP000373149"/>
    </source>
</evidence>
<name>A0A5N8WXQ2_9ACTN</name>
<dbReference type="Proteomes" id="UP000373149">
    <property type="component" value="Unassembled WGS sequence"/>
</dbReference>
<feature type="domain" description="Aminoglycoside phosphotransferase" evidence="1">
    <location>
        <begin position="135"/>
        <end position="217"/>
    </location>
</feature>
<dbReference type="GO" id="GO:0016740">
    <property type="term" value="F:transferase activity"/>
    <property type="evidence" value="ECO:0007669"/>
    <property type="project" value="UniProtKB-KW"/>
</dbReference>
<dbReference type="RefSeq" id="WP_152865816.1">
    <property type="nucleotide sequence ID" value="NZ_VMNX01000097.1"/>
</dbReference>
<evidence type="ECO:0000259" key="1">
    <source>
        <dbReference type="Pfam" id="PF01636"/>
    </source>
</evidence>